<dbReference type="PROSITE" id="PS50878">
    <property type="entry name" value="RT_POL"/>
    <property type="match status" value="1"/>
</dbReference>
<keyword evidence="3" id="KW-0548">Nucleotidyltransferase</keyword>
<name>A0A1V1NX78_9BACT</name>
<evidence type="ECO:0000313" key="3">
    <source>
        <dbReference type="EMBL" id="ETR67199.1"/>
    </source>
</evidence>
<dbReference type="GO" id="GO:0003964">
    <property type="term" value="F:RNA-directed DNA polymerase activity"/>
    <property type="evidence" value="ECO:0007669"/>
    <property type="project" value="UniProtKB-KW"/>
</dbReference>
<dbReference type="InterPro" id="IPR051083">
    <property type="entry name" value="GrpII_Intron_Splice-Mob/Def"/>
</dbReference>
<keyword evidence="3" id="KW-0808">Transferase</keyword>
<evidence type="ECO:0000256" key="1">
    <source>
        <dbReference type="ARBA" id="ARBA00034120"/>
    </source>
</evidence>
<evidence type="ECO:0000313" key="4">
    <source>
        <dbReference type="Proteomes" id="UP000189670"/>
    </source>
</evidence>
<comment type="similarity">
    <text evidence="1">Belongs to the bacterial reverse transcriptase family.</text>
</comment>
<dbReference type="Pfam" id="PF00078">
    <property type="entry name" value="RVT_1"/>
    <property type="match status" value="1"/>
</dbReference>
<dbReference type="InterPro" id="IPR000477">
    <property type="entry name" value="RT_dom"/>
</dbReference>
<dbReference type="AlphaFoldDB" id="A0A1V1NX78"/>
<keyword evidence="3" id="KW-0695">RNA-directed DNA polymerase</keyword>
<reference evidence="4" key="1">
    <citation type="submission" date="2012-11" db="EMBL/GenBank/DDBJ databases">
        <authorList>
            <person name="Lucero-Rivera Y.E."/>
            <person name="Tovar-Ramirez D."/>
        </authorList>
    </citation>
    <scope>NUCLEOTIDE SEQUENCE [LARGE SCALE GENOMIC DNA]</scope>
    <source>
        <strain evidence="4">Araruama</strain>
    </source>
</reference>
<feature type="domain" description="Reverse transcriptase" evidence="2">
    <location>
        <begin position="50"/>
        <end position="269"/>
    </location>
</feature>
<dbReference type="SUPFAM" id="SSF56672">
    <property type="entry name" value="DNA/RNA polymerases"/>
    <property type="match status" value="1"/>
</dbReference>
<comment type="caution">
    <text evidence="3">The sequence shown here is derived from an EMBL/GenBank/DDBJ whole genome shotgun (WGS) entry which is preliminary data.</text>
</comment>
<gene>
    <name evidence="3" type="ORF">OMM_11855</name>
</gene>
<dbReference type="CDD" id="cd01646">
    <property type="entry name" value="RT_Bac_retron_I"/>
    <property type="match status" value="1"/>
</dbReference>
<organism evidence="3 4">
    <name type="scientific">Candidatus Magnetoglobus multicellularis str. Araruama</name>
    <dbReference type="NCBI Taxonomy" id="890399"/>
    <lineage>
        <taxon>Bacteria</taxon>
        <taxon>Pseudomonadati</taxon>
        <taxon>Thermodesulfobacteriota</taxon>
        <taxon>Desulfobacteria</taxon>
        <taxon>Desulfobacterales</taxon>
        <taxon>Desulfobacteraceae</taxon>
        <taxon>Candidatus Magnetoglobus</taxon>
    </lineage>
</organism>
<evidence type="ECO:0000259" key="2">
    <source>
        <dbReference type="PROSITE" id="PS50878"/>
    </source>
</evidence>
<accession>A0A1V1NX78</accession>
<dbReference type="Proteomes" id="UP000189670">
    <property type="component" value="Unassembled WGS sequence"/>
</dbReference>
<dbReference type="PANTHER" id="PTHR34047">
    <property type="entry name" value="NUCLEAR INTRON MATURASE 1, MITOCHONDRIAL-RELATED"/>
    <property type="match status" value="1"/>
</dbReference>
<sequence length="331" mass="39458">MKYNHLFDQIACFKNLLNASKKAMRSKKHNVEAIRFYFHLETELLELEKDLLNETYSPQAYYHFQIFEPKKRDICAAPVRDCIVHHGICNIVEPLMDKSFIKDSYACRKNKGVYAAVFRAQDFSRKFKYVMKCDIKKYFETMNHDVLKQMILNKFTDSRLNRLLFKIIDHPFPNSLKGKGVPIGNLTSQLFANFYLSRMDHYLKDYLGIKGYVRYMDDFLIFSNQKDPMKKWLFLLQTMVSNQLKLELKKELQHWFPVHQGIPFLGFRIFPGTIRLQRKTIVRFRKNIRKKEKQFIEGKITQNQLSASVQSMIAHISWGNTFRMRQSFFNP</sequence>
<dbReference type="InterPro" id="IPR043502">
    <property type="entry name" value="DNA/RNA_pol_sf"/>
</dbReference>
<protein>
    <submittedName>
        <fullName evidence="3">RNA-directed DNA polymerase (Reverse transcriptase)</fullName>
    </submittedName>
</protein>
<dbReference type="EMBL" id="ATBP01001510">
    <property type="protein sequence ID" value="ETR67199.1"/>
    <property type="molecule type" value="Genomic_DNA"/>
</dbReference>
<dbReference type="PANTHER" id="PTHR34047:SF8">
    <property type="entry name" value="PROTEIN YKFC"/>
    <property type="match status" value="1"/>
</dbReference>
<proteinExistence type="inferred from homology"/>